<name>A0A7V7GU04_9GAMM</name>
<dbReference type="EMBL" id="QOVF01000002">
    <property type="protein sequence ID" value="KAA0694644.1"/>
    <property type="molecule type" value="Genomic_DNA"/>
</dbReference>
<feature type="domain" description="DUF4124" evidence="2">
    <location>
        <begin position="9"/>
        <end position="49"/>
    </location>
</feature>
<feature type="signal peptide" evidence="1">
    <location>
        <begin position="1"/>
        <end position="19"/>
    </location>
</feature>
<dbReference type="AlphaFoldDB" id="A0A7V7GU04"/>
<dbReference type="OrthoDB" id="7068596at2"/>
<keyword evidence="4" id="KW-1185">Reference proteome</keyword>
<accession>A0A7V7GU04</accession>
<feature type="chain" id="PRO_5031456131" evidence="1">
    <location>
        <begin position="20"/>
        <end position="141"/>
    </location>
</feature>
<keyword evidence="1" id="KW-0732">Signal</keyword>
<evidence type="ECO:0000313" key="4">
    <source>
        <dbReference type="Proteomes" id="UP000463138"/>
    </source>
</evidence>
<organism evidence="3 4">
    <name type="scientific">Halopseudomonas laoshanensis</name>
    <dbReference type="NCBI Taxonomy" id="2268758"/>
    <lineage>
        <taxon>Bacteria</taxon>
        <taxon>Pseudomonadati</taxon>
        <taxon>Pseudomonadota</taxon>
        <taxon>Gammaproteobacteria</taxon>
        <taxon>Pseudomonadales</taxon>
        <taxon>Pseudomonadaceae</taxon>
        <taxon>Halopseudomonas</taxon>
    </lineage>
</organism>
<reference evidence="3 4" key="1">
    <citation type="submission" date="2018-07" db="EMBL/GenBank/DDBJ databases">
        <title>Pseudomonas laoshanensis sp. nov., isolated from soil.</title>
        <authorList>
            <person name="Sun J."/>
            <person name="Yu L."/>
            <person name="Wang M."/>
            <person name="Zhang C."/>
        </authorList>
    </citation>
    <scope>NUCLEOTIDE SEQUENCE [LARGE SCALE GENOMIC DNA]</scope>
    <source>
        <strain evidence="3 4">Y22</strain>
    </source>
</reference>
<sequence>MRWFPVIWLLASLAGHAHAEIYRWVDDQGRVHFSQRPQPGSEVVVVKPQVIERDAQTRQSEENLRRIMEVRQTERDEEKALRLEQRKRQQLECDRMGKQLAQFDRRMYWYEEDASGKKVEVDTRRVQERRAEIQAMIRERC</sequence>
<dbReference type="Pfam" id="PF13511">
    <property type="entry name" value="DUF4124"/>
    <property type="match status" value="1"/>
</dbReference>
<evidence type="ECO:0000259" key="2">
    <source>
        <dbReference type="Pfam" id="PF13511"/>
    </source>
</evidence>
<dbReference type="Proteomes" id="UP000463138">
    <property type="component" value="Unassembled WGS sequence"/>
</dbReference>
<protein>
    <submittedName>
        <fullName evidence="3">DUF4124 domain-containing protein</fullName>
    </submittedName>
</protein>
<dbReference type="InterPro" id="IPR025392">
    <property type="entry name" value="DUF4124"/>
</dbReference>
<proteinExistence type="predicted"/>
<comment type="caution">
    <text evidence="3">The sequence shown here is derived from an EMBL/GenBank/DDBJ whole genome shotgun (WGS) entry which is preliminary data.</text>
</comment>
<gene>
    <name evidence="3" type="ORF">DT594_07040</name>
</gene>
<evidence type="ECO:0000313" key="3">
    <source>
        <dbReference type="EMBL" id="KAA0694644.1"/>
    </source>
</evidence>
<dbReference type="RefSeq" id="WP_149332043.1">
    <property type="nucleotide sequence ID" value="NZ_QOVF01000002.1"/>
</dbReference>
<evidence type="ECO:0000256" key="1">
    <source>
        <dbReference type="SAM" id="SignalP"/>
    </source>
</evidence>